<keyword evidence="1" id="KW-0732">Signal</keyword>
<name>E3NMV5_CAERE</name>
<dbReference type="HOGENOM" id="CLU_2415399_0_0_1"/>
<dbReference type="GO" id="GO:0005112">
    <property type="term" value="F:Notch binding"/>
    <property type="evidence" value="ECO:0007669"/>
    <property type="project" value="InterPro"/>
</dbReference>
<sequence>MNHYCSLLFGIFFLVFSQVKCTGYLEVSFKSDFNLKSVLNVSSLNTNSSNSRLVPFLVSPNKTEKLSRIPIDFNETVIMTVFVINQDRLGMF</sequence>
<dbReference type="EMBL" id="DS269113">
    <property type="protein sequence ID" value="EFP08973.1"/>
    <property type="molecule type" value="Genomic_DNA"/>
</dbReference>
<dbReference type="AlphaFoldDB" id="E3NMV5"/>
<dbReference type="PANTHER" id="PTHR22669">
    <property type="entry name" value="DELTA/SERRATE/LAG-2 DOMAIN PROTEIN"/>
    <property type="match status" value="1"/>
</dbReference>
<feature type="signal peptide" evidence="1">
    <location>
        <begin position="1"/>
        <end position="21"/>
    </location>
</feature>
<dbReference type="GO" id="GO:0001708">
    <property type="term" value="P:cell fate specification"/>
    <property type="evidence" value="ECO:0007669"/>
    <property type="project" value="InterPro"/>
</dbReference>
<dbReference type="InterPro" id="IPR039178">
    <property type="entry name" value="Lag2"/>
</dbReference>
<accession>E3NMV5</accession>
<reference evidence="2" key="1">
    <citation type="submission" date="2007-07" db="EMBL/GenBank/DDBJ databases">
        <title>PCAP assembly of the Caenorhabditis remanei genome.</title>
        <authorList>
            <consortium name="The Caenorhabditis remanei Sequencing Consortium"/>
            <person name="Wilson R.K."/>
        </authorList>
    </citation>
    <scope>NUCLEOTIDE SEQUENCE [LARGE SCALE GENOMIC DNA]</scope>
    <source>
        <strain evidence="2">PB4641</strain>
    </source>
</reference>
<dbReference type="InParanoid" id="E3NMV5"/>
<dbReference type="STRING" id="31234.E3NMV5"/>
<feature type="chain" id="PRO_5003178901" evidence="1">
    <location>
        <begin position="22"/>
        <end position="92"/>
    </location>
</feature>
<dbReference type="eggNOG" id="KOG1218">
    <property type="taxonomic scope" value="Eukaryota"/>
</dbReference>
<keyword evidence="3" id="KW-1185">Reference proteome</keyword>
<dbReference type="GO" id="GO:0007219">
    <property type="term" value="P:Notch signaling pathway"/>
    <property type="evidence" value="ECO:0007669"/>
    <property type="project" value="InterPro"/>
</dbReference>
<dbReference type="PANTHER" id="PTHR22669:SF10">
    <property type="entry name" value="DELTA-LIKE PROTEIN"/>
    <property type="match status" value="1"/>
</dbReference>
<gene>
    <name evidence="2" type="ORF">CRE_15802</name>
</gene>
<evidence type="ECO:0000313" key="2">
    <source>
        <dbReference type="EMBL" id="EFP08973.1"/>
    </source>
</evidence>
<dbReference type="GO" id="GO:0005886">
    <property type="term" value="C:plasma membrane"/>
    <property type="evidence" value="ECO:0007669"/>
    <property type="project" value="TreeGrafter"/>
</dbReference>
<protein>
    <submittedName>
        <fullName evidence="2">Uncharacterized protein</fullName>
    </submittedName>
</protein>
<evidence type="ECO:0000256" key="1">
    <source>
        <dbReference type="SAM" id="SignalP"/>
    </source>
</evidence>
<organism evidence="3">
    <name type="scientific">Caenorhabditis remanei</name>
    <name type="common">Caenorhabditis vulgaris</name>
    <dbReference type="NCBI Taxonomy" id="31234"/>
    <lineage>
        <taxon>Eukaryota</taxon>
        <taxon>Metazoa</taxon>
        <taxon>Ecdysozoa</taxon>
        <taxon>Nematoda</taxon>
        <taxon>Chromadorea</taxon>
        <taxon>Rhabditida</taxon>
        <taxon>Rhabditina</taxon>
        <taxon>Rhabditomorpha</taxon>
        <taxon>Rhabditoidea</taxon>
        <taxon>Rhabditidae</taxon>
        <taxon>Peloderinae</taxon>
        <taxon>Caenorhabditis</taxon>
    </lineage>
</organism>
<dbReference type="Proteomes" id="UP000008281">
    <property type="component" value="Unassembled WGS sequence"/>
</dbReference>
<evidence type="ECO:0000313" key="3">
    <source>
        <dbReference type="Proteomes" id="UP000008281"/>
    </source>
</evidence>
<proteinExistence type="predicted"/>